<keyword evidence="2" id="KW-1185">Reference proteome</keyword>
<name>A0A6I2M4Y5_9BACI</name>
<accession>A0A6I2M4Y5</accession>
<dbReference type="Proteomes" id="UP000441585">
    <property type="component" value="Unassembled WGS sequence"/>
</dbReference>
<proteinExistence type="predicted"/>
<sequence length="235" mass="28095">MPRIKDIQLYVPKNKDVNWTFFHETRCITFLYSRLLPKLTAKENKGIQIYCVESPKQKEQIDTYAHIIFDYYPVFVVINVEAILGLTSDREKKEHTLEIVHEGMKKAAQELNWDLSDLEEIYNNIKTTGYENIYPLLKKSSPNKKYVCNIICHHEVRNIDVYMEVKKRNGNVINKEKLFFVENTDEQDLFSEYGSLEWKLDHKVEFADKEYNKVYRLTFLEKDKPENLIWKIDKN</sequence>
<comment type="caution">
    <text evidence="1">The sequence shown here is derived from an EMBL/GenBank/DDBJ whole genome shotgun (WGS) entry which is preliminary data.</text>
</comment>
<dbReference type="AlphaFoldDB" id="A0A6I2M4Y5"/>
<reference evidence="1 2" key="1">
    <citation type="submission" date="2019-11" db="EMBL/GenBank/DDBJ databases">
        <title>Bacillus idriensis genome.</title>
        <authorList>
            <person name="Konopka E.N."/>
            <person name="Newman J.D."/>
        </authorList>
    </citation>
    <scope>NUCLEOTIDE SEQUENCE [LARGE SCALE GENOMIC DNA]</scope>
    <source>
        <strain evidence="1 2">DSM 19097</strain>
    </source>
</reference>
<dbReference type="RefSeq" id="WP_154318071.1">
    <property type="nucleotide sequence ID" value="NZ_CAJGAA010000001.1"/>
</dbReference>
<protein>
    <submittedName>
        <fullName evidence="1">Uncharacterized protein</fullName>
    </submittedName>
</protein>
<evidence type="ECO:0000313" key="1">
    <source>
        <dbReference type="EMBL" id="MRX53170.1"/>
    </source>
</evidence>
<evidence type="ECO:0000313" key="2">
    <source>
        <dbReference type="Proteomes" id="UP000441585"/>
    </source>
</evidence>
<organism evidence="1 2">
    <name type="scientific">Metabacillus idriensis</name>
    <dbReference type="NCBI Taxonomy" id="324768"/>
    <lineage>
        <taxon>Bacteria</taxon>
        <taxon>Bacillati</taxon>
        <taxon>Bacillota</taxon>
        <taxon>Bacilli</taxon>
        <taxon>Bacillales</taxon>
        <taxon>Bacillaceae</taxon>
        <taxon>Metabacillus</taxon>
    </lineage>
</organism>
<gene>
    <name evidence="1" type="ORF">GJU41_04240</name>
</gene>
<dbReference type="EMBL" id="WKKF01000001">
    <property type="protein sequence ID" value="MRX53170.1"/>
    <property type="molecule type" value="Genomic_DNA"/>
</dbReference>